<dbReference type="GO" id="GO:0005737">
    <property type="term" value="C:cytoplasm"/>
    <property type="evidence" value="ECO:0007669"/>
    <property type="project" value="InterPro"/>
</dbReference>
<dbReference type="InterPro" id="IPR036621">
    <property type="entry name" value="Anticodon-bd_dom_sf"/>
</dbReference>
<evidence type="ECO:0000256" key="1">
    <source>
        <dbReference type="ARBA" id="ARBA00008226"/>
    </source>
</evidence>
<accession>A0A1F7GTU1</accession>
<dbReference type="Gene3D" id="3.30.930.10">
    <property type="entry name" value="Bira Bifunctional Protein, Domain 2"/>
    <property type="match status" value="1"/>
</dbReference>
<evidence type="ECO:0000256" key="7">
    <source>
        <dbReference type="ARBA" id="ARBA00022917"/>
    </source>
</evidence>
<keyword evidence="4 10" id="KW-0436">Ligase</keyword>
<dbReference type="PRINTS" id="PR01043">
    <property type="entry name" value="TRNASYNTHGLY"/>
</dbReference>
<dbReference type="InterPro" id="IPR045864">
    <property type="entry name" value="aa-tRNA-synth_II/BPL/LPL"/>
</dbReference>
<dbReference type="PROSITE" id="PS50862">
    <property type="entry name" value="AA_TRNA_LIGASE_II"/>
    <property type="match status" value="1"/>
</dbReference>
<dbReference type="InterPro" id="IPR033731">
    <property type="entry name" value="GlyRS-like_core"/>
</dbReference>
<evidence type="ECO:0000256" key="3">
    <source>
        <dbReference type="ARBA" id="ARBA00022490"/>
    </source>
</evidence>
<keyword evidence="6" id="KW-0067">ATP-binding</keyword>
<evidence type="ECO:0000313" key="10">
    <source>
        <dbReference type="EMBL" id="OGK22313.1"/>
    </source>
</evidence>
<evidence type="ECO:0000256" key="8">
    <source>
        <dbReference type="ARBA" id="ARBA00023146"/>
    </source>
</evidence>
<dbReference type="CDD" id="cd00774">
    <property type="entry name" value="GlyRS-like_core"/>
    <property type="match status" value="1"/>
</dbReference>
<dbReference type="Proteomes" id="UP000177026">
    <property type="component" value="Unassembled WGS sequence"/>
</dbReference>
<keyword evidence="7" id="KW-0648">Protein biosynthesis</keyword>
<dbReference type="GO" id="GO:0005524">
    <property type="term" value="F:ATP binding"/>
    <property type="evidence" value="ECO:0007669"/>
    <property type="project" value="UniProtKB-KW"/>
</dbReference>
<dbReference type="NCBIfam" id="NF003211">
    <property type="entry name" value="PRK04173.1"/>
    <property type="match status" value="1"/>
</dbReference>
<dbReference type="SUPFAM" id="SSF52954">
    <property type="entry name" value="Class II aaRS ABD-related"/>
    <property type="match status" value="1"/>
</dbReference>
<dbReference type="AlphaFoldDB" id="A0A1F7GTU1"/>
<dbReference type="FunFam" id="3.40.50.800:FF:000002">
    <property type="entry name" value="Glycine--tRNA ligase"/>
    <property type="match status" value="1"/>
</dbReference>
<evidence type="ECO:0000256" key="5">
    <source>
        <dbReference type="ARBA" id="ARBA00022741"/>
    </source>
</evidence>
<gene>
    <name evidence="10" type="ORF">A2866_05365</name>
</gene>
<dbReference type="SUPFAM" id="SSF55681">
    <property type="entry name" value="Class II aaRS and biotin synthetases"/>
    <property type="match status" value="1"/>
</dbReference>
<dbReference type="Pfam" id="PF03129">
    <property type="entry name" value="HGTP_anticodon"/>
    <property type="match status" value="1"/>
</dbReference>
<dbReference type="InterPro" id="IPR006195">
    <property type="entry name" value="aa-tRNA-synth_II"/>
</dbReference>
<dbReference type="InterPro" id="IPR027031">
    <property type="entry name" value="Gly-tRNA_synthase/POLG2"/>
</dbReference>
<dbReference type="NCBIfam" id="TIGR00389">
    <property type="entry name" value="glyS_dimeric"/>
    <property type="match status" value="1"/>
</dbReference>
<dbReference type="InterPro" id="IPR004154">
    <property type="entry name" value="Anticodon-bd"/>
</dbReference>
<organism evidence="10 11">
    <name type="scientific">Candidatus Roizmanbacteria bacterium RIFCSPHIGHO2_01_FULL_39_8</name>
    <dbReference type="NCBI Taxonomy" id="1802033"/>
    <lineage>
        <taxon>Bacteria</taxon>
        <taxon>Candidatus Roizmaniibacteriota</taxon>
    </lineage>
</organism>
<feature type="domain" description="Aminoacyl-transfer RNA synthetases class-II family profile" evidence="9">
    <location>
        <begin position="8"/>
        <end position="373"/>
    </location>
</feature>
<evidence type="ECO:0000259" key="9">
    <source>
        <dbReference type="PROSITE" id="PS50862"/>
    </source>
</evidence>
<dbReference type="PANTHER" id="PTHR10745">
    <property type="entry name" value="GLYCYL-TRNA SYNTHETASE/DNA POLYMERASE SUBUNIT GAMMA-2"/>
    <property type="match status" value="1"/>
</dbReference>
<protein>
    <recommendedName>
        <fullName evidence="2">glycine--tRNA ligase</fullName>
        <ecNumber evidence="2">6.1.1.14</ecNumber>
    </recommendedName>
</protein>
<comment type="similarity">
    <text evidence="1">Belongs to the class-II aminoacyl-tRNA synthetase family.</text>
</comment>
<keyword evidence="3" id="KW-0963">Cytoplasm</keyword>
<evidence type="ECO:0000256" key="4">
    <source>
        <dbReference type="ARBA" id="ARBA00022598"/>
    </source>
</evidence>
<comment type="caution">
    <text evidence="10">The sequence shown here is derived from an EMBL/GenBank/DDBJ whole genome shotgun (WGS) entry which is preliminary data.</text>
</comment>
<dbReference type="EC" id="6.1.1.14" evidence="2"/>
<dbReference type="GO" id="GO:0006426">
    <property type="term" value="P:glycyl-tRNA aminoacylation"/>
    <property type="evidence" value="ECO:0007669"/>
    <property type="project" value="InterPro"/>
</dbReference>
<keyword evidence="5" id="KW-0547">Nucleotide-binding</keyword>
<dbReference type="Gene3D" id="3.40.50.800">
    <property type="entry name" value="Anticodon-binding domain"/>
    <property type="match status" value="1"/>
</dbReference>
<reference evidence="10 11" key="1">
    <citation type="journal article" date="2016" name="Nat. Commun.">
        <title>Thousands of microbial genomes shed light on interconnected biogeochemical processes in an aquifer system.</title>
        <authorList>
            <person name="Anantharaman K."/>
            <person name="Brown C.T."/>
            <person name="Hug L.A."/>
            <person name="Sharon I."/>
            <person name="Castelle C.J."/>
            <person name="Probst A.J."/>
            <person name="Thomas B.C."/>
            <person name="Singh A."/>
            <person name="Wilkins M.J."/>
            <person name="Karaoz U."/>
            <person name="Brodie E.L."/>
            <person name="Williams K.H."/>
            <person name="Hubbard S.S."/>
            <person name="Banfield J.F."/>
        </authorList>
    </citation>
    <scope>NUCLEOTIDE SEQUENCE [LARGE SCALE GENOMIC DNA]</scope>
</reference>
<dbReference type="GO" id="GO:1990742">
    <property type="term" value="C:microvesicle"/>
    <property type="evidence" value="ECO:0007669"/>
    <property type="project" value="UniProtKB-ARBA"/>
</dbReference>
<keyword evidence="8" id="KW-0030">Aminoacyl-tRNA synthetase</keyword>
<sequence>MNNENLMEKIVALCKRRGFVYPSSDIYGGLANAYDYGPLGAELLHNIRSLWWNEFIQRREDMIGIDTQIILHPRTWVASGHVVSFNDPLVEDVVTHKRYRADHLIEHWSKKQENRNTEPVIIEDLNMQQMATYLKKHHITSPEGNRVTEPKEFNLLFETSLGVISGEKSKVYLRGETAQGIFSHFRNVVDTYRIQLPFGIGQIGKSFRNEITTGQFIFRTFEMEQAEIEYFFDPTEIDWRVLLKNWQQDMWNFVTKTLGISEKNLKWRRHTDKERSHYSKETYDLDYKYPFGFKELWGVAYRTDYDLKQHSSFSGKDLSYLHPVTQKKFIPHVIEPALGINRTFFMLLVDAYREEKTNDKMRVFLKLNPKLAPFKGAVFPLVSNKENIVQKAKEIYRNLKKVLNVTWDDRGNIGKRYFSQDEIGTPFCITIDYDTLKDDTVTVRDRDTTKQERISTTELRKYIDSRIRSFSTL</sequence>
<dbReference type="GO" id="GO:0004820">
    <property type="term" value="F:glycine-tRNA ligase activity"/>
    <property type="evidence" value="ECO:0007669"/>
    <property type="project" value="UniProtKB-EC"/>
</dbReference>
<dbReference type="CDD" id="cd00858">
    <property type="entry name" value="GlyRS_anticodon"/>
    <property type="match status" value="1"/>
</dbReference>
<evidence type="ECO:0000256" key="2">
    <source>
        <dbReference type="ARBA" id="ARBA00012829"/>
    </source>
</evidence>
<name>A0A1F7GTU1_9BACT</name>
<evidence type="ECO:0000313" key="11">
    <source>
        <dbReference type="Proteomes" id="UP000177026"/>
    </source>
</evidence>
<dbReference type="PANTHER" id="PTHR10745:SF8">
    <property type="entry name" value="DNA POLYMERASE SUBUNIT GAMMA-2, MITOCHONDRIAL"/>
    <property type="match status" value="1"/>
</dbReference>
<dbReference type="EMBL" id="MFZI01000001">
    <property type="protein sequence ID" value="OGK22313.1"/>
    <property type="molecule type" value="Genomic_DNA"/>
</dbReference>
<dbReference type="Gene3D" id="3.30.40.230">
    <property type="match status" value="1"/>
</dbReference>
<proteinExistence type="inferred from homology"/>
<dbReference type="GO" id="GO:0070062">
    <property type="term" value="C:extracellular exosome"/>
    <property type="evidence" value="ECO:0007669"/>
    <property type="project" value="UniProtKB-ARBA"/>
</dbReference>
<dbReference type="GO" id="GO:0015966">
    <property type="term" value="P:diadenosine tetraphosphate biosynthetic process"/>
    <property type="evidence" value="ECO:0007669"/>
    <property type="project" value="UniProtKB-ARBA"/>
</dbReference>
<dbReference type="GO" id="GO:0004081">
    <property type="term" value="F:bis(5'-nucleosyl)-tetraphosphatase (asymmetrical) activity"/>
    <property type="evidence" value="ECO:0007669"/>
    <property type="project" value="UniProtKB-ARBA"/>
</dbReference>
<evidence type="ECO:0000256" key="6">
    <source>
        <dbReference type="ARBA" id="ARBA00022840"/>
    </source>
</evidence>
<dbReference type="InterPro" id="IPR002315">
    <property type="entry name" value="tRNA-synt_gly"/>
</dbReference>